<dbReference type="RefSeq" id="XP_038790356.1">
    <property type="nucleotide sequence ID" value="XM_038927064.1"/>
</dbReference>
<organism evidence="2 3">
    <name type="scientific">Alternaria burnsii</name>
    <dbReference type="NCBI Taxonomy" id="1187904"/>
    <lineage>
        <taxon>Eukaryota</taxon>
        <taxon>Fungi</taxon>
        <taxon>Dikarya</taxon>
        <taxon>Ascomycota</taxon>
        <taxon>Pezizomycotina</taxon>
        <taxon>Dothideomycetes</taxon>
        <taxon>Pleosporomycetidae</taxon>
        <taxon>Pleosporales</taxon>
        <taxon>Pleosporineae</taxon>
        <taxon>Pleosporaceae</taxon>
        <taxon>Alternaria</taxon>
        <taxon>Alternaria sect. Alternaria</taxon>
    </lineage>
</organism>
<feature type="compositionally biased region" description="Polar residues" evidence="1">
    <location>
        <begin position="109"/>
        <end position="121"/>
    </location>
</feature>
<dbReference type="EMBL" id="JAAABM010000002">
    <property type="protein sequence ID" value="KAF7680366.1"/>
    <property type="molecule type" value="Genomic_DNA"/>
</dbReference>
<reference evidence="2" key="2">
    <citation type="submission" date="2020-08" db="EMBL/GenBank/DDBJ databases">
        <title>Draft Genome Sequence of Cumin Blight Pathogen Alternaria burnsii.</title>
        <authorList>
            <person name="Feng Z."/>
        </authorList>
    </citation>
    <scope>NUCLEOTIDE SEQUENCE</scope>
    <source>
        <strain evidence="2">CBS107.38</strain>
    </source>
</reference>
<evidence type="ECO:0000313" key="2">
    <source>
        <dbReference type="EMBL" id="KAF7680366.1"/>
    </source>
</evidence>
<feature type="compositionally biased region" description="Polar residues" evidence="1">
    <location>
        <begin position="131"/>
        <end position="151"/>
    </location>
</feature>
<feature type="region of interest" description="Disordered" evidence="1">
    <location>
        <begin position="102"/>
        <end position="167"/>
    </location>
</feature>
<protein>
    <submittedName>
        <fullName evidence="2">Uncharacterized protein</fullName>
    </submittedName>
</protein>
<dbReference type="AlphaFoldDB" id="A0A8H7BIZ7"/>
<gene>
    <name evidence="2" type="ORF">GT037_002017</name>
</gene>
<evidence type="ECO:0000313" key="3">
    <source>
        <dbReference type="Proteomes" id="UP000596902"/>
    </source>
</evidence>
<accession>A0A8H7BIZ7</accession>
<name>A0A8H7BIZ7_9PLEO</name>
<dbReference type="Proteomes" id="UP000596902">
    <property type="component" value="Unassembled WGS sequence"/>
</dbReference>
<dbReference type="GeneID" id="62200242"/>
<comment type="caution">
    <text evidence="2">The sequence shown here is derived from an EMBL/GenBank/DDBJ whole genome shotgun (WGS) entry which is preliminary data.</text>
</comment>
<reference evidence="2" key="1">
    <citation type="submission" date="2020-01" db="EMBL/GenBank/DDBJ databases">
        <authorList>
            <person name="Feng Z.H.Z."/>
        </authorList>
    </citation>
    <scope>NUCLEOTIDE SEQUENCE</scope>
    <source>
        <strain evidence="2">CBS107.38</strain>
    </source>
</reference>
<proteinExistence type="predicted"/>
<sequence length="233" mass="27264">MPMRGGYDSRYELVRRNNGWNWIRRRSRSHGHGHQPPPMRYANYDPDYTDDMLRRDQLRVLAATSYLEHCAYNHRVVAWSGYNQLTPYDFGHHEHYSAVEYPRQEGHSRSASLPRNSTTPAASIHGHNARRSTVPSPSHSVNVPQNTTTIPNHDREASHSIATDTNHNDGIAERYPYIREHIRQHPRFWEAVFLAEKIEKFQEGDRELDSYQTRLDQIVQEISKDVREQHGLC</sequence>
<keyword evidence="3" id="KW-1185">Reference proteome</keyword>
<evidence type="ECO:0000256" key="1">
    <source>
        <dbReference type="SAM" id="MobiDB-lite"/>
    </source>
</evidence>